<accession>A0A816GK51</accession>
<dbReference type="SUPFAM" id="SSF63748">
    <property type="entry name" value="Tudor/PWWP/MBT"/>
    <property type="match status" value="1"/>
</dbReference>
<dbReference type="InterPro" id="IPR050621">
    <property type="entry name" value="Tudor_domain_containing"/>
</dbReference>
<proteinExistence type="predicted"/>
<evidence type="ECO:0000313" key="4">
    <source>
        <dbReference type="EMBL" id="CAF2050684.1"/>
    </source>
</evidence>
<dbReference type="PANTHER" id="PTHR22948:SF72">
    <property type="entry name" value="TUDOR DOMAIN-CONTAINING PROTEIN"/>
    <property type="match status" value="1"/>
</dbReference>
<comment type="caution">
    <text evidence="3">The sequence shown here is derived from an EMBL/GenBank/DDBJ whole genome shotgun (WGS) entry which is preliminary data.</text>
</comment>
<evidence type="ECO:0000313" key="3">
    <source>
        <dbReference type="EMBL" id="CAF1676340.1"/>
    </source>
</evidence>
<reference evidence="3" key="1">
    <citation type="submission" date="2021-02" db="EMBL/GenBank/DDBJ databases">
        <authorList>
            <person name="Nowell W R."/>
        </authorList>
    </citation>
    <scope>NUCLEOTIDE SEQUENCE</scope>
</reference>
<dbReference type="EMBL" id="CAJNOW010019936">
    <property type="protein sequence ID" value="CAF1676340.1"/>
    <property type="molecule type" value="Genomic_DNA"/>
</dbReference>
<name>A0A816GK51_9BILA</name>
<dbReference type="InterPro" id="IPR002999">
    <property type="entry name" value="Tudor"/>
</dbReference>
<dbReference type="InterPro" id="IPR035437">
    <property type="entry name" value="SNase_OB-fold_sf"/>
</dbReference>
<dbReference type="Pfam" id="PF00567">
    <property type="entry name" value="TUDOR"/>
    <property type="match status" value="1"/>
</dbReference>
<dbReference type="OrthoDB" id="10069557at2759"/>
<dbReference type="Proteomes" id="UP000676336">
    <property type="component" value="Unassembled WGS sequence"/>
</dbReference>
<evidence type="ECO:0000313" key="6">
    <source>
        <dbReference type="Proteomes" id="UP000663834"/>
    </source>
</evidence>
<dbReference type="PROSITE" id="PS50304">
    <property type="entry name" value="TUDOR"/>
    <property type="match status" value="1"/>
</dbReference>
<protein>
    <recommendedName>
        <fullName evidence="1">Tudor domain-containing protein</fullName>
    </recommendedName>
</protein>
<evidence type="ECO:0000313" key="2">
    <source>
        <dbReference type="EMBL" id="CAF1482944.1"/>
    </source>
</evidence>
<feature type="domain" description="Tudor" evidence="1">
    <location>
        <begin position="336"/>
        <end position="395"/>
    </location>
</feature>
<dbReference type="PANTHER" id="PTHR22948">
    <property type="entry name" value="TUDOR DOMAIN CONTAINING PROTEIN"/>
    <property type="match status" value="1"/>
</dbReference>
<sequence length="508" mass="57936">MTHESNGIFIIDEIDRLFVIYGKAKEYINKISANIDQQIDSWQYRRQIIFDQMNSTSSFDFLLPKTQRINELTIEAVQALCRVELLMEQVLRVDPRSSVQTPSVPKLTSFSTRSFDNNVSRTTANTVHSSLRHPVFSPSLNSINQQQLPYTESIASGKILGKQILPVPVLRTAQTTPTNRLSLAATHEKAGFKPIEQHRSSTIANTTPRPTPIHPQTAHYPATEGLHFISSAPQTYHIRSPQSEHVTKSPMVAASASQMTSNYPQPPRGKAQVKLQRIPPGTRWPQAKIDVIDSLSAFYVENYDPKVRENFERMLEGLHNYYSSLEQSNKLMHLENICIGDFGVAKYNDDDRWYRARVVKSEENDRIQIVFIDFGNIEIKDIHDFFPLDKLYTYLPAQAIACTLSEAFPRTPNDNDLLWPQDTIQIFTEAVTNSIVEVTFSKPEEGTEQWPLHFVIITVGNQTVTNLLNLKQRIEPKANRYIAEKLANSLNEQEYILFNVPIDDSDFN</sequence>
<dbReference type="EMBL" id="CAJOBI010095184">
    <property type="protein sequence ID" value="CAF4561305.1"/>
    <property type="molecule type" value="Genomic_DNA"/>
</dbReference>
<dbReference type="EMBL" id="CAJNOV010012365">
    <property type="protein sequence ID" value="CAF1482944.1"/>
    <property type="molecule type" value="Genomic_DNA"/>
</dbReference>
<dbReference type="Gene3D" id="2.40.50.90">
    <property type="match status" value="1"/>
</dbReference>
<gene>
    <name evidence="2" type="ORF">CJN711_LOCUS26268</name>
    <name evidence="3" type="ORF">KQP761_LOCUS35465</name>
    <name evidence="4" type="ORF">MBJ925_LOCUS12952</name>
    <name evidence="5" type="ORF">SMN809_LOCUS37456</name>
</gene>
<evidence type="ECO:0000313" key="5">
    <source>
        <dbReference type="EMBL" id="CAF4561305.1"/>
    </source>
</evidence>
<dbReference type="AlphaFoldDB" id="A0A816GK51"/>
<dbReference type="Proteomes" id="UP000663855">
    <property type="component" value="Unassembled WGS sequence"/>
</dbReference>
<dbReference type="FunFam" id="2.30.30.140:FF:000018">
    <property type="entry name" value="Serine/threonine-protein kinase 31"/>
    <property type="match status" value="1"/>
</dbReference>
<evidence type="ECO:0000259" key="1">
    <source>
        <dbReference type="PROSITE" id="PS50304"/>
    </source>
</evidence>
<dbReference type="Proteomes" id="UP000663824">
    <property type="component" value="Unassembled WGS sequence"/>
</dbReference>
<dbReference type="SMART" id="SM00333">
    <property type="entry name" value="TUDOR"/>
    <property type="match status" value="1"/>
</dbReference>
<organism evidence="3 6">
    <name type="scientific">Rotaria magnacalcarata</name>
    <dbReference type="NCBI Taxonomy" id="392030"/>
    <lineage>
        <taxon>Eukaryota</taxon>
        <taxon>Metazoa</taxon>
        <taxon>Spiralia</taxon>
        <taxon>Gnathifera</taxon>
        <taxon>Rotifera</taxon>
        <taxon>Eurotatoria</taxon>
        <taxon>Bdelloidea</taxon>
        <taxon>Philodinida</taxon>
        <taxon>Philodinidae</taxon>
        <taxon>Rotaria</taxon>
    </lineage>
</organism>
<dbReference type="Proteomes" id="UP000663834">
    <property type="component" value="Unassembled WGS sequence"/>
</dbReference>
<dbReference type="Gene3D" id="2.30.30.140">
    <property type="match status" value="1"/>
</dbReference>
<dbReference type="EMBL" id="CAJNRE010005901">
    <property type="protein sequence ID" value="CAF2050684.1"/>
    <property type="molecule type" value="Genomic_DNA"/>
</dbReference>